<accession>A0A0J6F929</accession>
<dbReference type="EMBL" id="DS268109">
    <property type="protein sequence ID" value="KMM65469.1"/>
    <property type="molecule type" value="Genomic_DNA"/>
</dbReference>
<reference evidence="1 2" key="1">
    <citation type="submission" date="2007-06" db="EMBL/GenBank/DDBJ databases">
        <title>The Genome Sequence of Coccidioides posadasii RMSCC_3488.</title>
        <authorList>
            <consortium name="Coccidioides Genome Resources Consortium"/>
            <consortium name="The Broad Institute Genome Sequencing Platform"/>
            <person name="Henn M.R."/>
            <person name="Sykes S."/>
            <person name="Young S."/>
            <person name="Jaffe D."/>
            <person name="Berlin A."/>
            <person name="Alvarez P."/>
            <person name="Butler J."/>
            <person name="Gnerre S."/>
            <person name="Grabherr M."/>
            <person name="Mauceli E."/>
            <person name="Brockman W."/>
            <person name="Kodira C."/>
            <person name="Alvarado L."/>
            <person name="Zeng Q."/>
            <person name="Crawford M."/>
            <person name="Antoine C."/>
            <person name="Devon K."/>
            <person name="Galgiani J."/>
            <person name="Orsborn K."/>
            <person name="Lewis M.L."/>
            <person name="Nusbaum C."/>
            <person name="Galagan J."/>
            <person name="Birren B."/>
        </authorList>
    </citation>
    <scope>NUCLEOTIDE SEQUENCE [LARGE SCALE GENOMIC DNA]</scope>
    <source>
        <strain evidence="1 2">RMSCC 3488</strain>
    </source>
</reference>
<evidence type="ECO:0000313" key="1">
    <source>
        <dbReference type="EMBL" id="KMM65469.1"/>
    </source>
</evidence>
<evidence type="ECO:0000313" key="2">
    <source>
        <dbReference type="Proteomes" id="UP000054567"/>
    </source>
</evidence>
<organism evidence="1 2">
    <name type="scientific">Coccidioides posadasii RMSCC 3488</name>
    <dbReference type="NCBI Taxonomy" id="454284"/>
    <lineage>
        <taxon>Eukaryota</taxon>
        <taxon>Fungi</taxon>
        <taxon>Dikarya</taxon>
        <taxon>Ascomycota</taxon>
        <taxon>Pezizomycotina</taxon>
        <taxon>Eurotiomycetes</taxon>
        <taxon>Eurotiomycetidae</taxon>
        <taxon>Onygenales</taxon>
        <taxon>Onygenaceae</taxon>
        <taxon>Coccidioides</taxon>
    </lineage>
</organism>
<name>A0A0J6F929_COCPO</name>
<dbReference type="AlphaFoldDB" id="A0A0J6F929"/>
<dbReference type="VEuPathDB" id="FungiDB:CPAG_01820"/>
<reference evidence="2" key="3">
    <citation type="journal article" date="2010" name="Genome Res.">
        <title>Population genomic sequencing of Coccidioides fungi reveals recent hybridization and transposon control.</title>
        <authorList>
            <person name="Neafsey D.E."/>
            <person name="Barker B.M."/>
            <person name="Sharpton T.J."/>
            <person name="Stajich J.E."/>
            <person name="Park D.J."/>
            <person name="Whiston E."/>
            <person name="Hung C.-Y."/>
            <person name="McMahan C."/>
            <person name="White J."/>
            <person name="Sykes S."/>
            <person name="Heiman D."/>
            <person name="Young S."/>
            <person name="Zeng Q."/>
            <person name="Abouelleil A."/>
            <person name="Aftuck L."/>
            <person name="Bessette D."/>
            <person name="Brown A."/>
            <person name="FitzGerald M."/>
            <person name="Lui A."/>
            <person name="Macdonald J.P."/>
            <person name="Priest M."/>
            <person name="Orbach M.J."/>
            <person name="Galgiani J.N."/>
            <person name="Kirkland T.N."/>
            <person name="Cole G.T."/>
            <person name="Birren B.W."/>
            <person name="Henn M.R."/>
            <person name="Taylor J.W."/>
            <person name="Rounsley S.D."/>
        </authorList>
    </citation>
    <scope>NUCLEOTIDE SEQUENCE [LARGE SCALE GENOMIC DNA]</scope>
    <source>
        <strain evidence="2">RMSCC 3488</strain>
    </source>
</reference>
<sequence length="100" mass="11257">MAASIIQAPKTLYEVFRKFTLSFKNNDSYSVDYMYTVHAARCGVFSIEPRDDQGSMELGNFCDSRNMRARLWRGAPGAELEHILTEMNVAGLSNLIKTST</sequence>
<proteinExistence type="predicted"/>
<reference evidence="2" key="2">
    <citation type="journal article" date="2009" name="Genome Res.">
        <title>Comparative genomic analyses of the human fungal pathogens Coccidioides and their relatives.</title>
        <authorList>
            <person name="Sharpton T.J."/>
            <person name="Stajich J.E."/>
            <person name="Rounsley S.D."/>
            <person name="Gardner M.J."/>
            <person name="Wortman J.R."/>
            <person name="Jordar V.S."/>
            <person name="Maiti R."/>
            <person name="Kodira C.D."/>
            <person name="Neafsey D.E."/>
            <person name="Zeng Q."/>
            <person name="Hung C.-Y."/>
            <person name="McMahan C."/>
            <person name="Muszewska A."/>
            <person name="Grynberg M."/>
            <person name="Mandel M.A."/>
            <person name="Kellner E.M."/>
            <person name="Barker B.M."/>
            <person name="Galgiani J.N."/>
            <person name="Orbach M.J."/>
            <person name="Kirkland T.N."/>
            <person name="Cole G.T."/>
            <person name="Henn M.R."/>
            <person name="Birren B.W."/>
            <person name="Taylor J.W."/>
        </authorList>
    </citation>
    <scope>NUCLEOTIDE SEQUENCE [LARGE SCALE GENOMIC DNA]</scope>
    <source>
        <strain evidence="2">RMSCC 3488</strain>
    </source>
</reference>
<dbReference type="Proteomes" id="UP000054567">
    <property type="component" value="Unassembled WGS sequence"/>
</dbReference>
<protein>
    <submittedName>
        <fullName evidence="1">Uncharacterized protein</fullName>
    </submittedName>
</protein>
<gene>
    <name evidence="1" type="ORF">CPAG_01820</name>
</gene>